<gene>
    <name evidence="4" type="ORF">GWO12_08225</name>
</gene>
<feature type="transmembrane region" description="Helical" evidence="2">
    <location>
        <begin position="367"/>
        <end position="388"/>
    </location>
</feature>
<dbReference type="AlphaFoldDB" id="A0AAE4Z9N3"/>
<feature type="compositionally biased region" description="Low complexity" evidence="1">
    <location>
        <begin position="112"/>
        <end position="124"/>
    </location>
</feature>
<feature type="region of interest" description="Disordered" evidence="1">
    <location>
        <begin position="391"/>
        <end position="465"/>
    </location>
</feature>
<dbReference type="EMBL" id="JAACAK010000063">
    <property type="protein sequence ID" value="NIR75082.1"/>
    <property type="molecule type" value="Genomic_DNA"/>
</dbReference>
<sequence length="894" mass="97242">MSMVEFVRTFLDGHALTGVILLATLKVSVLLLAALGINAALRSASASLRHLVWSVAIGAVLVVPALTALVPRWDVPVPATVGRQTPATASVELADAPALTAASARETKIAAPADAVSDPAPDRAWTASAGNARGEASAATADAVTAEAASATAAGGRAGDFTWMTWLVAIWLAGALVSCGAIGLALIRTWLLGRRAERLGHGRAVSVLEELRGRMGIGRRVGLLRCRGRCMPMTWGVVDPAILLPADIEEWPESRIRAVLLHELAHIKRFDYLTQLLARLVCALHWFNPLAWLAAARLRVERELACDDEVLLSGSRASEYAGHLVEMARSLKERPLPALATVAMARPSRLGDRVRAVLDGSRARRALTIRVVVSVWLVALGLTLPVAAATPEARAEGPTPEAESRDDTAERASPAQRAAELDGVARPALAVDRDARGRGPVNEEPAAVPAGVQSCDWLGEGHGTSTSINVEDDDWRIKVERGRCELEFELHGDLEFDDRFTRVVGISSGGELEIEETEGRSSKRATLRQRDGRLERRWYVNGDERDFDAAAEAWLSDILLVLFRRAGYLAEERATSILERGGVDALMQEVSHIASDYVARKYYTVLLSQRDLRPEQVRDIVRQVGRDIGSDYELAELLIAIARNHPLDESVRIAYVEASSSIGSDYEQRRVLSAILDRDELSQELAHQILRLATEISSDYELAELLIEVISRRPLDGSMVASFFDAVESISSDYETRRVIDTAIKQGPPNEEFLDRALESAQEIGSDYELAELLIDVASMYPVEERLPAAYLSAARSISSDYELARVLRPLVIRGDASKATLRAVLRLAAGISSDHELSRLLVTIARGYELDEELRVEYMRAADTLGSEYERGRAVSALYPRGSGTGSGGNVQL</sequence>
<evidence type="ECO:0000313" key="4">
    <source>
        <dbReference type="EMBL" id="NIR75082.1"/>
    </source>
</evidence>
<feature type="region of interest" description="Disordered" evidence="1">
    <location>
        <begin position="112"/>
        <end position="131"/>
    </location>
</feature>
<dbReference type="Proteomes" id="UP000702544">
    <property type="component" value="Unassembled WGS sequence"/>
</dbReference>
<keyword evidence="2" id="KW-0472">Membrane</keyword>
<protein>
    <recommendedName>
        <fullName evidence="3">Peptidase M56 domain-containing protein</fullName>
    </recommendedName>
</protein>
<dbReference type="InterPro" id="IPR008756">
    <property type="entry name" value="Peptidase_M56"/>
</dbReference>
<comment type="caution">
    <text evidence="4">The sequence shown here is derived from an EMBL/GenBank/DDBJ whole genome shotgun (WGS) entry which is preliminary data.</text>
</comment>
<proteinExistence type="predicted"/>
<feature type="transmembrane region" description="Helical" evidence="2">
    <location>
        <begin position="163"/>
        <end position="187"/>
    </location>
</feature>
<dbReference type="Pfam" id="PF05569">
    <property type="entry name" value="Peptidase_M56"/>
    <property type="match status" value="1"/>
</dbReference>
<feature type="transmembrane region" description="Helical" evidence="2">
    <location>
        <begin position="15"/>
        <end position="39"/>
    </location>
</feature>
<dbReference type="PANTHER" id="PTHR34978">
    <property type="entry name" value="POSSIBLE SENSOR-TRANSDUCER PROTEIN BLAR"/>
    <property type="match status" value="1"/>
</dbReference>
<organism evidence="4 5">
    <name type="scientific">Candidatus Kutchimonas denitrificans</name>
    <dbReference type="NCBI Taxonomy" id="3056748"/>
    <lineage>
        <taxon>Bacteria</taxon>
        <taxon>Pseudomonadati</taxon>
        <taxon>Gemmatimonadota</taxon>
        <taxon>Gemmatimonadia</taxon>
        <taxon>Candidatus Palauibacterales</taxon>
        <taxon>Candidatus Palauibacteraceae</taxon>
        <taxon>Candidatus Kutchimonas</taxon>
    </lineage>
</organism>
<keyword evidence="2" id="KW-1133">Transmembrane helix</keyword>
<feature type="domain" description="Peptidase M56" evidence="3">
    <location>
        <begin position="139"/>
        <end position="356"/>
    </location>
</feature>
<keyword evidence="2" id="KW-0812">Transmembrane</keyword>
<dbReference type="CDD" id="cd07341">
    <property type="entry name" value="M56_BlaR1_MecR1_like"/>
    <property type="match status" value="1"/>
</dbReference>
<dbReference type="InterPro" id="IPR052173">
    <property type="entry name" value="Beta-lactam_resp_regulator"/>
</dbReference>
<evidence type="ECO:0000256" key="2">
    <source>
        <dbReference type="SAM" id="Phobius"/>
    </source>
</evidence>
<evidence type="ECO:0000256" key="1">
    <source>
        <dbReference type="SAM" id="MobiDB-lite"/>
    </source>
</evidence>
<name>A0AAE4Z9N3_9BACT</name>
<evidence type="ECO:0000259" key="3">
    <source>
        <dbReference type="Pfam" id="PF05569"/>
    </source>
</evidence>
<reference evidence="4 5" key="1">
    <citation type="submission" date="2020-01" db="EMBL/GenBank/DDBJ databases">
        <title>Genomes assembled from Gulf of Kutch pelagic sediment metagenomes.</title>
        <authorList>
            <person name="Chandrashekar M."/>
            <person name="Mahajan M.S."/>
            <person name="Dave K.J."/>
            <person name="Vatsa P."/>
            <person name="Nathani N.M."/>
        </authorList>
    </citation>
    <scope>NUCLEOTIDE SEQUENCE [LARGE SCALE GENOMIC DNA]</scope>
    <source>
        <strain evidence="4">KS3-K002</strain>
    </source>
</reference>
<dbReference type="PANTHER" id="PTHR34978:SF3">
    <property type="entry name" value="SLR0241 PROTEIN"/>
    <property type="match status" value="1"/>
</dbReference>
<accession>A0AAE4Z9N3</accession>
<evidence type="ECO:0000313" key="5">
    <source>
        <dbReference type="Proteomes" id="UP000702544"/>
    </source>
</evidence>
<feature type="transmembrane region" description="Helical" evidence="2">
    <location>
        <begin position="51"/>
        <end position="70"/>
    </location>
</feature>